<dbReference type="AlphaFoldDB" id="A0AAE5H4F4"/>
<dbReference type="RefSeq" id="WP_023975018.1">
    <property type="nucleotide sequence ID" value="NZ_JABTDW010000001.1"/>
</dbReference>
<comment type="caution">
    <text evidence="1">The sequence shown here is derived from an EMBL/GenBank/DDBJ whole genome shotgun (WGS) entry which is preliminary data.</text>
</comment>
<protein>
    <submittedName>
        <fullName evidence="1">Uncharacterized protein</fullName>
    </submittedName>
</protein>
<organism evidence="1 2">
    <name type="scientific">Clostridium beijerinckii</name>
    <name type="common">Clostridium MP</name>
    <dbReference type="NCBI Taxonomy" id="1520"/>
    <lineage>
        <taxon>Bacteria</taxon>
        <taxon>Bacillati</taxon>
        <taxon>Bacillota</taxon>
        <taxon>Clostridia</taxon>
        <taxon>Eubacteriales</taxon>
        <taxon>Clostridiaceae</taxon>
        <taxon>Clostridium</taxon>
    </lineage>
</organism>
<gene>
    <name evidence="1" type="ORF">BCD95_002457</name>
</gene>
<evidence type="ECO:0000313" key="2">
    <source>
        <dbReference type="Proteomes" id="UP000822184"/>
    </source>
</evidence>
<dbReference type="EMBL" id="JABTDW010000001">
    <property type="protein sequence ID" value="NSB14198.1"/>
    <property type="molecule type" value="Genomic_DNA"/>
</dbReference>
<proteinExistence type="predicted"/>
<reference evidence="1" key="1">
    <citation type="submission" date="2020-06" db="EMBL/GenBank/DDBJ databases">
        <title>Genomic insights into acetone-butanol-ethanol (ABE) fermentation by sequencing solventogenic clostridia strains.</title>
        <authorList>
            <person name="Brown S."/>
        </authorList>
    </citation>
    <scope>NUCLEOTIDE SEQUENCE</scope>
    <source>
        <strain evidence="1">DJ123</strain>
    </source>
</reference>
<name>A0AAE5H4F4_CLOBE</name>
<sequence length="196" mass="22923">MGANIEITVYTRENIAFSRIIDFLRNEEISLTIENMETIKDWGFTGCRKLSVEISDTIINQELNRNNIILIYAFANKNINCGVQIEYNKYGFYEYGFYLDINLIGIDVCYINKHSEVFYNKIADAIKELIDPKDLIICGIGEETLVESYDDVNMIIEKSSFVERWILPSKMKINNYSESQYDKLYIYDKNYISVVD</sequence>
<dbReference type="Proteomes" id="UP000822184">
    <property type="component" value="Unassembled WGS sequence"/>
</dbReference>
<evidence type="ECO:0000313" key="1">
    <source>
        <dbReference type="EMBL" id="NSB14198.1"/>
    </source>
</evidence>
<accession>A0AAE5H4F4</accession>